<evidence type="ECO:0000256" key="2">
    <source>
        <dbReference type="SAM" id="Phobius"/>
    </source>
</evidence>
<protein>
    <recommendedName>
        <fullName evidence="3">TPM domain-containing protein</fullName>
    </recommendedName>
</protein>
<dbReference type="InterPro" id="IPR007621">
    <property type="entry name" value="TPM_dom"/>
</dbReference>
<keyword evidence="2" id="KW-0472">Membrane</keyword>
<evidence type="ECO:0000259" key="3">
    <source>
        <dbReference type="Pfam" id="PF04536"/>
    </source>
</evidence>
<name>A0A1H0LJE5_9SPHI</name>
<feature type="compositionally biased region" description="Gly residues" evidence="1">
    <location>
        <begin position="468"/>
        <end position="484"/>
    </location>
</feature>
<evidence type="ECO:0000256" key="1">
    <source>
        <dbReference type="SAM" id="MobiDB-lite"/>
    </source>
</evidence>
<feature type="transmembrane region" description="Helical" evidence="2">
    <location>
        <begin position="299"/>
        <end position="316"/>
    </location>
</feature>
<reference evidence="5" key="1">
    <citation type="submission" date="2016-10" db="EMBL/GenBank/DDBJ databases">
        <authorList>
            <person name="Varghese N."/>
            <person name="Submissions S."/>
        </authorList>
    </citation>
    <scope>NUCLEOTIDE SEQUENCE [LARGE SCALE GENOMIC DNA]</scope>
    <source>
        <strain evidence="5">DSM 19110</strain>
    </source>
</reference>
<evidence type="ECO:0000313" key="5">
    <source>
        <dbReference type="Proteomes" id="UP000183200"/>
    </source>
</evidence>
<dbReference type="Pfam" id="PF04536">
    <property type="entry name" value="TPM_phosphatase"/>
    <property type="match status" value="1"/>
</dbReference>
<accession>A0A1H0LJE5</accession>
<keyword evidence="2" id="KW-0812">Transmembrane</keyword>
<feature type="transmembrane region" description="Helical" evidence="2">
    <location>
        <begin position="224"/>
        <end position="245"/>
    </location>
</feature>
<evidence type="ECO:0000313" key="4">
    <source>
        <dbReference type="EMBL" id="SDO68272.1"/>
    </source>
</evidence>
<keyword evidence="5" id="KW-1185">Reference proteome</keyword>
<dbReference type="AlphaFoldDB" id="A0A1H0LJE5"/>
<dbReference type="RefSeq" id="WP_074612950.1">
    <property type="nucleotide sequence ID" value="NZ_FNGY01000018.1"/>
</dbReference>
<dbReference type="PANTHER" id="PTHR30373:SF2">
    <property type="entry name" value="UPF0603 PROTEIN YGCG"/>
    <property type="match status" value="1"/>
</dbReference>
<sequence length="484" mass="53652">MFRASVFHFFLVVTVLFCSPLRARLPVDSILNPKDYGKGYVSNADQVISGTTVARLDVLLTKLDQQKKAEVAVVLVNSIGDAVPKDFANKLFRTWKIGDRNTNNGLLILLIKDQRRVEFEVGYGLEGVLPDMISSRIQQQEMIPKLKNGDYDGAVLSGVEKVAARLLASKDELLQNNASLSNGKPVYPLKVLFQDFLVLIAYITIYTIYVCSPAGERVLHNTSCWWGIFLLFGPALIITLLAVFTNLYLNYWVVIAILYCCCCICMSVYFSGEIIYALKAKDKSRPELYDGLKLRMKDFIYYAFLFPLPLLIIQLIRVKIKLYRLRYVPYYSEKCKANMKLVREEQMNGLSDAEKIENRLGAVSYDVWSAENCDDLLKVKYLNQGSEIVKCDSCGNMTGKVLSSTTEKKATSKEEGLRFNEYECQFCGAKFGRNVTIRKRSFSIAIGSGNGSSQSGSSGSSGSAGSSGSWGGGSSGGAGSGSNW</sequence>
<dbReference type="EMBL" id="FNGY01000018">
    <property type="protein sequence ID" value="SDO68272.1"/>
    <property type="molecule type" value="Genomic_DNA"/>
</dbReference>
<dbReference type="Gene3D" id="3.10.310.50">
    <property type="match status" value="1"/>
</dbReference>
<dbReference type="Proteomes" id="UP000183200">
    <property type="component" value="Unassembled WGS sequence"/>
</dbReference>
<organism evidence="4 5">
    <name type="scientific">Pedobacter steynii</name>
    <dbReference type="NCBI Taxonomy" id="430522"/>
    <lineage>
        <taxon>Bacteria</taxon>
        <taxon>Pseudomonadati</taxon>
        <taxon>Bacteroidota</taxon>
        <taxon>Sphingobacteriia</taxon>
        <taxon>Sphingobacteriales</taxon>
        <taxon>Sphingobacteriaceae</taxon>
        <taxon>Pedobacter</taxon>
    </lineage>
</organism>
<feature type="region of interest" description="Disordered" evidence="1">
    <location>
        <begin position="448"/>
        <end position="484"/>
    </location>
</feature>
<feature type="compositionally biased region" description="Low complexity" evidence="1">
    <location>
        <begin position="451"/>
        <end position="467"/>
    </location>
</feature>
<feature type="transmembrane region" description="Helical" evidence="2">
    <location>
        <begin position="251"/>
        <end position="278"/>
    </location>
</feature>
<dbReference type="PANTHER" id="PTHR30373">
    <property type="entry name" value="UPF0603 PROTEIN YGCG"/>
    <property type="match status" value="1"/>
</dbReference>
<feature type="transmembrane region" description="Helical" evidence="2">
    <location>
        <begin position="191"/>
        <end position="212"/>
    </location>
</feature>
<dbReference type="OrthoDB" id="9810918at2"/>
<proteinExistence type="predicted"/>
<feature type="domain" description="TPM" evidence="3">
    <location>
        <begin position="42"/>
        <end position="164"/>
    </location>
</feature>
<keyword evidence="2" id="KW-1133">Transmembrane helix</keyword>
<gene>
    <name evidence="4" type="ORF">SAMN05421820_11824</name>
</gene>